<protein>
    <submittedName>
        <fullName evidence="1">SRPBCC family protein</fullName>
    </submittedName>
</protein>
<dbReference type="SUPFAM" id="SSF55961">
    <property type="entry name" value="Bet v1-like"/>
    <property type="match status" value="1"/>
</dbReference>
<dbReference type="RefSeq" id="WP_186879638.1">
    <property type="nucleotide sequence ID" value="NZ_JACOGG010000001.1"/>
</dbReference>
<comment type="caution">
    <text evidence="1">The sequence shown here is derived from an EMBL/GenBank/DDBJ whole genome shotgun (WGS) entry which is preliminary data.</text>
</comment>
<name>A0A923HXJ6_9BURK</name>
<proteinExistence type="predicted"/>
<reference evidence="1" key="1">
    <citation type="submission" date="2020-08" db="EMBL/GenBank/DDBJ databases">
        <title>Novel species isolated from subtropical streams in China.</title>
        <authorList>
            <person name="Lu H."/>
        </authorList>
    </citation>
    <scope>NUCLEOTIDE SEQUENCE</scope>
    <source>
        <strain evidence="1">CY7W</strain>
    </source>
</reference>
<keyword evidence="2" id="KW-1185">Reference proteome</keyword>
<organism evidence="1 2">
    <name type="scientific">Undibacterium rugosum</name>
    <dbReference type="NCBI Taxonomy" id="2762291"/>
    <lineage>
        <taxon>Bacteria</taxon>
        <taxon>Pseudomonadati</taxon>
        <taxon>Pseudomonadota</taxon>
        <taxon>Betaproteobacteria</taxon>
        <taxon>Burkholderiales</taxon>
        <taxon>Oxalobacteraceae</taxon>
        <taxon>Undibacterium</taxon>
    </lineage>
</organism>
<dbReference type="InterPro" id="IPR019587">
    <property type="entry name" value="Polyketide_cyclase/dehydratase"/>
</dbReference>
<dbReference type="InterPro" id="IPR023393">
    <property type="entry name" value="START-like_dom_sf"/>
</dbReference>
<dbReference type="Gene3D" id="3.30.530.20">
    <property type="match status" value="1"/>
</dbReference>
<sequence length="176" mass="19927">MRIIRGLFITILILISLALAFAWMQPDHYTVTRSIQIQATPEQIYPYLAAPKAWKEWSVWNQRDPAMQIQFSGPESGTGAVWQWQSRTQGNGSMRFTEAQAARLLRYELQFEGMAAPSTGSLLLEAQTGGTKLTWEMQGNNQGQLLMKLFTPFMDRMLGPDFAAGLANLKKRVEQK</sequence>
<dbReference type="Pfam" id="PF10604">
    <property type="entry name" value="Polyketide_cyc2"/>
    <property type="match status" value="1"/>
</dbReference>
<evidence type="ECO:0000313" key="2">
    <source>
        <dbReference type="Proteomes" id="UP000612361"/>
    </source>
</evidence>
<gene>
    <name evidence="1" type="ORF">H8K47_01450</name>
</gene>
<dbReference type="EMBL" id="JACOGG010000001">
    <property type="protein sequence ID" value="MBC3934013.1"/>
    <property type="molecule type" value="Genomic_DNA"/>
</dbReference>
<dbReference type="CDD" id="cd07818">
    <property type="entry name" value="SRPBCC_1"/>
    <property type="match status" value="1"/>
</dbReference>
<dbReference type="AlphaFoldDB" id="A0A923HXJ6"/>
<dbReference type="Proteomes" id="UP000612361">
    <property type="component" value="Unassembled WGS sequence"/>
</dbReference>
<evidence type="ECO:0000313" key="1">
    <source>
        <dbReference type="EMBL" id="MBC3934013.1"/>
    </source>
</evidence>
<accession>A0A923HXJ6</accession>